<name>A0A921I2Y4_9FIRM</name>
<dbReference type="AlphaFoldDB" id="A0A921I2Y4"/>
<reference evidence="1" key="1">
    <citation type="journal article" date="2021" name="PeerJ">
        <title>Extensive microbial diversity within the chicken gut microbiome revealed by metagenomics and culture.</title>
        <authorList>
            <person name="Gilroy R."/>
            <person name="Ravi A."/>
            <person name="Getino M."/>
            <person name="Pursley I."/>
            <person name="Horton D.L."/>
            <person name="Alikhan N.F."/>
            <person name="Baker D."/>
            <person name="Gharbi K."/>
            <person name="Hall N."/>
            <person name="Watson M."/>
            <person name="Adriaenssens E.M."/>
            <person name="Foster-Nyarko E."/>
            <person name="Jarju S."/>
            <person name="Secka A."/>
            <person name="Antonio M."/>
            <person name="Oren A."/>
            <person name="Chaudhuri R.R."/>
            <person name="La Ragione R."/>
            <person name="Hildebrand F."/>
            <person name="Pallen M.J."/>
        </authorList>
    </citation>
    <scope>NUCLEOTIDE SEQUENCE</scope>
    <source>
        <strain evidence="1">ChiSjej5B23-16112</strain>
    </source>
</reference>
<protein>
    <submittedName>
        <fullName evidence="1">Uncharacterized protein</fullName>
    </submittedName>
</protein>
<dbReference type="EMBL" id="DYVY01000159">
    <property type="protein sequence ID" value="HJF95039.1"/>
    <property type="molecule type" value="Genomic_DNA"/>
</dbReference>
<reference evidence="1" key="2">
    <citation type="submission" date="2021-09" db="EMBL/GenBank/DDBJ databases">
        <authorList>
            <person name="Gilroy R."/>
        </authorList>
    </citation>
    <scope>NUCLEOTIDE SEQUENCE</scope>
    <source>
        <strain evidence="1">ChiSjej5B23-16112</strain>
    </source>
</reference>
<evidence type="ECO:0000313" key="1">
    <source>
        <dbReference type="EMBL" id="HJF95039.1"/>
    </source>
</evidence>
<evidence type="ECO:0000313" key="2">
    <source>
        <dbReference type="Proteomes" id="UP000769156"/>
    </source>
</evidence>
<organism evidence="1 2">
    <name type="scientific">Lachnoclostridium phocaeense</name>
    <dbReference type="NCBI Taxonomy" id="1871021"/>
    <lineage>
        <taxon>Bacteria</taxon>
        <taxon>Bacillati</taxon>
        <taxon>Bacillota</taxon>
        <taxon>Clostridia</taxon>
        <taxon>Lachnospirales</taxon>
        <taxon>Lachnospiraceae</taxon>
    </lineage>
</organism>
<gene>
    <name evidence="1" type="ORF">K8V82_09675</name>
</gene>
<proteinExistence type="predicted"/>
<dbReference type="Proteomes" id="UP000769156">
    <property type="component" value="Unassembled WGS sequence"/>
</dbReference>
<accession>A0A921I2Y4</accession>
<sequence length="87" mass="9261">MWTENLYTVVLAAGTTGVFAAGLGGGKNYTDANQDGICDNYASDQKECLSQNNCRGNYVDADHDGVCDHDARQRAGQGKGFRGGRGR</sequence>
<comment type="caution">
    <text evidence="1">The sequence shown here is derived from an EMBL/GenBank/DDBJ whole genome shotgun (WGS) entry which is preliminary data.</text>
</comment>